<dbReference type="Proteomes" id="UP001597018">
    <property type="component" value="Unassembled WGS sequence"/>
</dbReference>
<accession>A0ABW3FYH2</accession>
<proteinExistence type="predicted"/>
<dbReference type="InterPro" id="IPR023393">
    <property type="entry name" value="START-like_dom_sf"/>
</dbReference>
<organism evidence="1 2">
    <name type="scientific">Saccharopolyspora rosea</name>
    <dbReference type="NCBI Taxonomy" id="524884"/>
    <lineage>
        <taxon>Bacteria</taxon>
        <taxon>Bacillati</taxon>
        <taxon>Actinomycetota</taxon>
        <taxon>Actinomycetes</taxon>
        <taxon>Pseudonocardiales</taxon>
        <taxon>Pseudonocardiaceae</taxon>
        <taxon>Saccharopolyspora</taxon>
    </lineage>
</organism>
<dbReference type="Pfam" id="PF10604">
    <property type="entry name" value="Polyketide_cyc2"/>
    <property type="match status" value="1"/>
</dbReference>
<name>A0ABW3FYH2_9PSEU</name>
<gene>
    <name evidence="1" type="ORF">ACFQ16_24935</name>
</gene>
<comment type="caution">
    <text evidence="1">The sequence shown here is derived from an EMBL/GenBank/DDBJ whole genome shotgun (WGS) entry which is preliminary data.</text>
</comment>
<protein>
    <submittedName>
        <fullName evidence="1">SRPBCC family protein</fullName>
    </submittedName>
</protein>
<evidence type="ECO:0000313" key="2">
    <source>
        <dbReference type="Proteomes" id="UP001597018"/>
    </source>
</evidence>
<reference evidence="2" key="1">
    <citation type="journal article" date="2019" name="Int. J. Syst. Evol. Microbiol.">
        <title>The Global Catalogue of Microorganisms (GCM) 10K type strain sequencing project: providing services to taxonomists for standard genome sequencing and annotation.</title>
        <authorList>
            <consortium name="The Broad Institute Genomics Platform"/>
            <consortium name="The Broad Institute Genome Sequencing Center for Infectious Disease"/>
            <person name="Wu L."/>
            <person name="Ma J."/>
        </authorList>
    </citation>
    <scope>NUCLEOTIDE SEQUENCE [LARGE SCALE GENOMIC DNA]</scope>
    <source>
        <strain evidence="2">CCUG 56401</strain>
    </source>
</reference>
<dbReference type="SUPFAM" id="SSF55961">
    <property type="entry name" value="Bet v1-like"/>
    <property type="match status" value="1"/>
</dbReference>
<dbReference type="EMBL" id="JBHTIW010000027">
    <property type="protein sequence ID" value="MFD0923003.1"/>
    <property type="molecule type" value="Genomic_DNA"/>
</dbReference>
<dbReference type="Gene3D" id="3.30.530.20">
    <property type="match status" value="1"/>
</dbReference>
<keyword evidence="2" id="KW-1185">Reference proteome</keyword>
<sequence length="150" mass="17103">MADNELSVSSSIVVHAAPEVVFAVLADPREHPVIDGSGSVRQEINGPERLQLGSRFGMRMSKSVGYRVTNRVVEFEENRRIAWRNLLPAVWRYELVPERESATRVTETFDYSRMPLAARFGRTKLARDNHRSIEETLQRLKAHVEGAERS</sequence>
<evidence type="ECO:0000313" key="1">
    <source>
        <dbReference type="EMBL" id="MFD0923003.1"/>
    </source>
</evidence>
<dbReference type="InterPro" id="IPR019587">
    <property type="entry name" value="Polyketide_cyclase/dehydratase"/>
</dbReference>
<dbReference type="RefSeq" id="WP_263252187.1">
    <property type="nucleotide sequence ID" value="NZ_BAABLT010000030.1"/>
</dbReference>